<feature type="domain" description="Cytochrome c" evidence="5">
    <location>
        <begin position="57"/>
        <end position="150"/>
    </location>
</feature>
<evidence type="ECO:0000313" key="7">
    <source>
        <dbReference type="Proteomes" id="UP000076404"/>
    </source>
</evidence>
<dbReference type="PROSITE" id="PS51257">
    <property type="entry name" value="PROKAR_LIPOPROTEIN"/>
    <property type="match status" value="1"/>
</dbReference>
<dbReference type="PANTHER" id="PTHR35008">
    <property type="entry name" value="BLL4482 PROTEIN-RELATED"/>
    <property type="match status" value="1"/>
</dbReference>
<dbReference type="STRING" id="1379270.GEMMAAP_17325"/>
<reference evidence="6 7" key="2">
    <citation type="journal article" date="2016" name="Environ. Microbiol. Rep.">
        <title>Metagenomic evidence for the presence of phototrophic Gemmatimonadetes bacteria in diverse environments.</title>
        <authorList>
            <person name="Zeng Y."/>
            <person name="Baumbach J."/>
            <person name="Barbosa E.G."/>
            <person name="Azevedo V."/>
            <person name="Zhang C."/>
            <person name="Koblizek M."/>
        </authorList>
    </citation>
    <scope>NUCLEOTIDE SEQUENCE [LARGE SCALE GENOMIC DNA]</scope>
    <source>
        <strain evidence="6 7">AP64</strain>
    </source>
</reference>
<gene>
    <name evidence="6" type="ORF">GEMMAAP_17325</name>
</gene>
<evidence type="ECO:0000313" key="6">
    <source>
        <dbReference type="EMBL" id="AMW06070.1"/>
    </source>
</evidence>
<keyword evidence="2 4" id="KW-0479">Metal-binding</keyword>
<dbReference type="InterPro" id="IPR051459">
    <property type="entry name" value="Cytochrome_c-type_DH"/>
</dbReference>
<dbReference type="InterPro" id="IPR009056">
    <property type="entry name" value="Cyt_c-like_dom"/>
</dbReference>
<evidence type="ECO:0000256" key="2">
    <source>
        <dbReference type="ARBA" id="ARBA00022723"/>
    </source>
</evidence>
<dbReference type="eggNOG" id="COG2010">
    <property type="taxonomic scope" value="Bacteria"/>
</dbReference>
<dbReference type="GO" id="GO:0046872">
    <property type="term" value="F:metal ion binding"/>
    <property type="evidence" value="ECO:0007669"/>
    <property type="project" value="UniProtKB-KW"/>
</dbReference>
<dbReference type="Gene3D" id="1.10.760.10">
    <property type="entry name" value="Cytochrome c-like domain"/>
    <property type="match status" value="1"/>
</dbReference>
<dbReference type="RefSeq" id="WP_026848200.1">
    <property type="nucleotide sequence ID" value="NZ_CP011454.1"/>
</dbReference>
<dbReference type="AlphaFoldDB" id="A0A143BNJ6"/>
<evidence type="ECO:0000256" key="3">
    <source>
        <dbReference type="ARBA" id="ARBA00023004"/>
    </source>
</evidence>
<dbReference type="GO" id="GO:0020037">
    <property type="term" value="F:heme binding"/>
    <property type="evidence" value="ECO:0007669"/>
    <property type="project" value="InterPro"/>
</dbReference>
<dbReference type="InterPro" id="IPR036909">
    <property type="entry name" value="Cyt_c-like_dom_sf"/>
</dbReference>
<protein>
    <recommendedName>
        <fullName evidence="5">Cytochrome c domain-containing protein</fullName>
    </recommendedName>
</protein>
<dbReference type="PANTHER" id="PTHR35008:SF8">
    <property type="entry name" value="ALCOHOL DEHYDROGENASE CYTOCHROME C SUBUNIT"/>
    <property type="match status" value="1"/>
</dbReference>
<name>A0A143BNJ6_9BACT</name>
<sequence>MRRAHLGIVVLVIGACSTPSDRADPTYGLGKTPNVAQLAAMDRDVDPRGRGLPAGEGTVSQGAVVYAAQCASCHGARGEGRAPSPALVGRTPAAGHVFALDNKAPRTIGNYWPYATTVFDYVQRAMPQSTPGTLTAAETYSVVAYLLNENGIIAPDAVMNAQTLPAVVMPAARFFVRDNRTGGRLFR</sequence>
<dbReference type="Proteomes" id="UP000076404">
    <property type="component" value="Chromosome"/>
</dbReference>
<evidence type="ECO:0000256" key="4">
    <source>
        <dbReference type="PROSITE-ProRule" id="PRU00433"/>
    </source>
</evidence>
<reference evidence="6 7" key="1">
    <citation type="journal article" date="2014" name="Proc. Natl. Acad. Sci. U.S.A.">
        <title>Functional type 2 photosynthetic reaction centers found in the rare bacterial phylum Gemmatimonadetes.</title>
        <authorList>
            <person name="Zeng Y."/>
            <person name="Feng F."/>
            <person name="Medova H."/>
            <person name="Dean J."/>
            <person name="Koblizek M."/>
        </authorList>
    </citation>
    <scope>NUCLEOTIDE SEQUENCE [LARGE SCALE GENOMIC DNA]</scope>
    <source>
        <strain evidence="6 7">AP64</strain>
    </source>
</reference>
<evidence type="ECO:0000259" key="5">
    <source>
        <dbReference type="PROSITE" id="PS51007"/>
    </source>
</evidence>
<dbReference type="GO" id="GO:0009055">
    <property type="term" value="F:electron transfer activity"/>
    <property type="evidence" value="ECO:0007669"/>
    <property type="project" value="InterPro"/>
</dbReference>
<proteinExistence type="predicted"/>
<dbReference type="PROSITE" id="PS51007">
    <property type="entry name" value="CYTC"/>
    <property type="match status" value="1"/>
</dbReference>
<dbReference type="EMBL" id="CP011454">
    <property type="protein sequence ID" value="AMW06070.1"/>
    <property type="molecule type" value="Genomic_DNA"/>
</dbReference>
<keyword evidence="3 4" id="KW-0408">Iron</keyword>
<accession>A0A143BNJ6</accession>
<keyword evidence="7" id="KW-1185">Reference proteome</keyword>
<organism evidence="6 7">
    <name type="scientific">Gemmatimonas phototrophica</name>
    <dbReference type="NCBI Taxonomy" id="1379270"/>
    <lineage>
        <taxon>Bacteria</taxon>
        <taxon>Pseudomonadati</taxon>
        <taxon>Gemmatimonadota</taxon>
        <taxon>Gemmatimonadia</taxon>
        <taxon>Gemmatimonadales</taxon>
        <taxon>Gemmatimonadaceae</taxon>
        <taxon>Gemmatimonas</taxon>
    </lineage>
</organism>
<keyword evidence="1 4" id="KW-0349">Heme</keyword>
<dbReference type="SUPFAM" id="SSF46626">
    <property type="entry name" value="Cytochrome c"/>
    <property type="match status" value="1"/>
</dbReference>
<dbReference type="KEGG" id="gph:GEMMAAP_17325"/>
<dbReference type="Pfam" id="PF13442">
    <property type="entry name" value="Cytochrome_CBB3"/>
    <property type="match status" value="1"/>
</dbReference>
<evidence type="ECO:0000256" key="1">
    <source>
        <dbReference type="ARBA" id="ARBA00022617"/>
    </source>
</evidence>
<dbReference type="OrthoDB" id="9779283at2"/>